<proteinExistence type="predicted"/>
<dbReference type="SUPFAM" id="SSF48403">
    <property type="entry name" value="Ankyrin repeat"/>
    <property type="match status" value="2"/>
</dbReference>
<comment type="caution">
    <text evidence="1">The sequence shown here is derived from an EMBL/GenBank/DDBJ whole genome shotgun (WGS) entry which is preliminary data.</text>
</comment>
<evidence type="ECO:0000313" key="2">
    <source>
        <dbReference type="Proteomes" id="UP001527925"/>
    </source>
</evidence>
<dbReference type="InterPro" id="IPR036770">
    <property type="entry name" value="Ankyrin_rpt-contain_sf"/>
</dbReference>
<keyword evidence="2" id="KW-1185">Reference proteome</keyword>
<accession>A0ABR4N7J1</accession>
<gene>
    <name evidence="1" type="ORF">HK105_204905</name>
</gene>
<dbReference type="PANTHER" id="PTHR46586:SF3">
    <property type="entry name" value="ANKYRIN REPEAT-CONTAINING PROTEIN"/>
    <property type="match status" value="1"/>
</dbReference>
<dbReference type="SMART" id="SM00248">
    <property type="entry name" value="ANK"/>
    <property type="match status" value="5"/>
</dbReference>
<dbReference type="Proteomes" id="UP001527925">
    <property type="component" value="Unassembled WGS sequence"/>
</dbReference>
<evidence type="ECO:0000313" key="1">
    <source>
        <dbReference type="EMBL" id="KAL2915503.1"/>
    </source>
</evidence>
<sequence>MSIVSFAPEPSHLLSRIAAGETIDASSLDYAARSAVWQEAIASEWSGDLRKLQQATQGSLPWNALANIKSRSMVDRIAALGAPDAPVVADASSGGSVAPLPSLAQYSRHPSSIASALALVAVRNGWLDRIPITNPNQLVADAAWCGGLDLIRLLVEDRKLVPLRADHATIAAAGGDIATIQWFDAKLGGRWSPQAMDAAAANGHLDAVIFLHERGAACTTHAMDGAAANGHLPIVEFLHEHRTEGCSQDAVVRAAAGGHQHVIEWFHVNMGSIFTDAVMDAALTRGHVGIAEWLHLHRTESCSPTTLLRAVENGQVESIRWMLKNMPRVEWNLKPDNQISGFEKEFPDLAKSAPVADESKSAEAIELVRTLDKDFVIPIRKGVPNVPTPAIKENNDSDDPIDSANAIKSLNAAHPFADSIRNMADLLEQPQSKLNDFVMMHGDTLTRLLHGDLPLPLSVDTLRAALADSFELDRIDIARELLLPVEASRSARNIDGSDESTSSALPALPIRSGVSVPLDMELLLVRSPEMASIVTEAMQPSGIALFTHLDVIRLAAETNAAPASRASNDPRGNHESLLVNLNLAVATGQTARSPELAGIARKVLASLDAAGLVPHAVGYELVGQWITAAAGLGDMERVRMLLPHTGKMPPLRALDAAALHGHLDIVKVLAQECNRHAIAVSTRSPERAPKLLTIDGGIIGGHIECIKAVLALNHKVEPSRAAIASALERNTPAAVWWFLSKNSQTRYLDCFKDLQTIAASTGHIDLLNYAIRNGVGKRAEAEAMNGAAKGGHINAIRSLHTACLIKPAEERDANCSIRGIELAATEGHLDVFEYLWEHADIVSGKTFAGVPPSSIAPAARKGHLNIIESYMSRTQGPIDNVLEAALAGGHLEMARIIVESGRGTLSARSMVDIAKTGSVEAAAWLYERIKDTGASIPNSALLMACRGNHADLTAFLIDECGLAPTEALRNQAERYGARRSAAIISSRL</sequence>
<dbReference type="InterPro" id="IPR002110">
    <property type="entry name" value="Ankyrin_rpt"/>
</dbReference>
<dbReference type="InterPro" id="IPR052050">
    <property type="entry name" value="SecEffector_AnkRepeat"/>
</dbReference>
<name>A0ABR4N7J1_9FUNG</name>
<evidence type="ECO:0008006" key="3">
    <source>
        <dbReference type="Google" id="ProtNLM"/>
    </source>
</evidence>
<reference evidence="1 2" key="1">
    <citation type="submission" date="2023-09" db="EMBL/GenBank/DDBJ databases">
        <title>Pangenome analysis of Batrachochytrium dendrobatidis and related Chytrids.</title>
        <authorList>
            <person name="Yacoub M.N."/>
            <person name="Stajich J.E."/>
            <person name="James T.Y."/>
        </authorList>
    </citation>
    <scope>NUCLEOTIDE SEQUENCE [LARGE SCALE GENOMIC DNA]</scope>
    <source>
        <strain evidence="1 2">JEL0888</strain>
    </source>
</reference>
<protein>
    <recommendedName>
        <fullName evidence="3">Ankyrin repeat protein</fullName>
    </recommendedName>
</protein>
<organism evidence="1 2">
    <name type="scientific">Polyrhizophydium stewartii</name>
    <dbReference type="NCBI Taxonomy" id="2732419"/>
    <lineage>
        <taxon>Eukaryota</taxon>
        <taxon>Fungi</taxon>
        <taxon>Fungi incertae sedis</taxon>
        <taxon>Chytridiomycota</taxon>
        <taxon>Chytridiomycota incertae sedis</taxon>
        <taxon>Chytridiomycetes</taxon>
        <taxon>Rhizophydiales</taxon>
        <taxon>Rhizophydiales incertae sedis</taxon>
        <taxon>Polyrhizophydium</taxon>
    </lineage>
</organism>
<dbReference type="EMBL" id="JADGIZ020000023">
    <property type="protein sequence ID" value="KAL2915503.1"/>
    <property type="molecule type" value="Genomic_DNA"/>
</dbReference>
<dbReference type="PANTHER" id="PTHR46586">
    <property type="entry name" value="ANKYRIN REPEAT-CONTAINING PROTEIN"/>
    <property type="match status" value="1"/>
</dbReference>
<dbReference type="Gene3D" id="1.25.40.20">
    <property type="entry name" value="Ankyrin repeat-containing domain"/>
    <property type="match status" value="2"/>
</dbReference>